<dbReference type="EMBL" id="LNRQ01000008">
    <property type="protein sequence ID" value="KZM84521.1"/>
    <property type="molecule type" value="Genomic_DNA"/>
</dbReference>
<dbReference type="PANTHER" id="PTHR31875">
    <property type="entry name" value="PROTEIN DEHYDRATION-INDUCED 19"/>
    <property type="match status" value="1"/>
</dbReference>
<comment type="similarity">
    <text evidence="1">Belongs to the Di19 family.</text>
</comment>
<feature type="domain" description="Di19 zinc-binding" evidence="3">
    <location>
        <begin position="91"/>
        <end position="134"/>
    </location>
</feature>
<evidence type="ECO:0008006" key="6">
    <source>
        <dbReference type="Google" id="ProtNLM"/>
    </source>
</evidence>
<dbReference type="Gramene" id="KZM84521">
    <property type="protein sequence ID" value="KZM84521"/>
    <property type="gene ID" value="DCAR_028057"/>
</dbReference>
<comment type="caution">
    <text evidence="5">The sequence shown here is derived from an EMBL/GenBank/DDBJ whole genome shotgun (WGS) entry which is preliminary data.</text>
</comment>
<proteinExistence type="inferred from homology"/>
<name>A0A175YN14_DAUCS</name>
<dbReference type="STRING" id="79200.A0A175YN14"/>
<dbReference type="InterPro" id="IPR027935">
    <property type="entry name" value="Di19_C"/>
</dbReference>
<gene>
    <name evidence="5" type="ORF">DCAR_028057</name>
</gene>
<protein>
    <recommendedName>
        <fullName evidence="6">Drought induced 19 protein type zinc-binding domain-containing protein</fullName>
    </recommendedName>
</protein>
<evidence type="ECO:0000256" key="2">
    <source>
        <dbReference type="SAM" id="MobiDB-lite"/>
    </source>
</evidence>
<evidence type="ECO:0000313" key="5">
    <source>
        <dbReference type="EMBL" id="KZM84521.1"/>
    </source>
</evidence>
<evidence type="ECO:0000259" key="4">
    <source>
        <dbReference type="Pfam" id="PF14571"/>
    </source>
</evidence>
<dbReference type="AlphaFoldDB" id="A0A175YN14"/>
<dbReference type="Pfam" id="PF14571">
    <property type="entry name" value="Di19_C"/>
    <property type="match status" value="1"/>
</dbReference>
<feature type="region of interest" description="Disordered" evidence="2">
    <location>
        <begin position="214"/>
        <end position="242"/>
    </location>
</feature>
<dbReference type="InterPro" id="IPR008598">
    <property type="entry name" value="Di19_Zn-bd"/>
</dbReference>
<organism evidence="5">
    <name type="scientific">Daucus carota subsp. sativus</name>
    <name type="common">Carrot</name>
    <dbReference type="NCBI Taxonomy" id="79200"/>
    <lineage>
        <taxon>Eukaryota</taxon>
        <taxon>Viridiplantae</taxon>
        <taxon>Streptophyta</taxon>
        <taxon>Embryophyta</taxon>
        <taxon>Tracheophyta</taxon>
        <taxon>Spermatophyta</taxon>
        <taxon>Magnoliopsida</taxon>
        <taxon>eudicotyledons</taxon>
        <taxon>Gunneridae</taxon>
        <taxon>Pentapetalae</taxon>
        <taxon>asterids</taxon>
        <taxon>campanulids</taxon>
        <taxon>Apiales</taxon>
        <taxon>Apiaceae</taxon>
        <taxon>Apioideae</taxon>
        <taxon>Scandiceae</taxon>
        <taxon>Daucinae</taxon>
        <taxon>Daucus</taxon>
        <taxon>Daucus sect. Daucus</taxon>
    </lineage>
</organism>
<sequence>MPEDPQQPKNRVPVGDLSEGFKFSDEKRRESVERFKNKKRLRTIAECSECIEDDDSDLSEDENASVTSLQEMLIAEEDEEEDEDDDDGTGYPCPYCYEEFDFIPLCHHLEHEHYTQTAETICTICAENVSGDMLPIQQNRLRKIPYPTSQELSLLGRDMREARLKTLLAGKGKQQSSSGASGSLLSSVLYPAPAVDEISKLVISCAEESSKAVEPPQPIWQSSLDPSLSSEERERRKRQAAGKAAFVRSLVFSTMFED</sequence>
<feature type="domain" description="Di19 C-terminal" evidence="4">
    <location>
        <begin position="152"/>
        <end position="255"/>
    </location>
</feature>
<dbReference type="Pfam" id="PF05605">
    <property type="entry name" value="zf-Di19"/>
    <property type="match status" value="1"/>
</dbReference>
<dbReference type="PANTHER" id="PTHR31875:SF6">
    <property type="entry name" value="PROTEIN DEHYDRATION-INDUCED 19"/>
    <property type="match status" value="1"/>
</dbReference>
<feature type="region of interest" description="Disordered" evidence="2">
    <location>
        <begin position="1"/>
        <end position="25"/>
    </location>
</feature>
<accession>A0A175YN14</accession>
<evidence type="ECO:0000259" key="3">
    <source>
        <dbReference type="Pfam" id="PF05605"/>
    </source>
</evidence>
<evidence type="ECO:0000256" key="1">
    <source>
        <dbReference type="ARBA" id="ARBA00007109"/>
    </source>
</evidence>
<dbReference type="InterPro" id="IPR033347">
    <property type="entry name" value="Di19"/>
</dbReference>
<dbReference type="OMA" id="LEDEHPC"/>
<reference evidence="5" key="1">
    <citation type="journal article" date="2016" name="Nat. Genet.">
        <title>A high-quality carrot genome assembly provides new insights into carotenoid accumulation and asterid genome evolution.</title>
        <authorList>
            <person name="Iorizzo M."/>
            <person name="Ellison S."/>
            <person name="Senalik D."/>
            <person name="Zeng P."/>
            <person name="Satapoomin P."/>
            <person name="Huang J."/>
            <person name="Bowman M."/>
            <person name="Iovene M."/>
            <person name="Sanseverino W."/>
            <person name="Cavagnaro P."/>
            <person name="Yildiz M."/>
            <person name="Macko-Podgorni A."/>
            <person name="Moranska E."/>
            <person name="Grzebelus E."/>
            <person name="Grzebelus D."/>
            <person name="Ashrafi H."/>
            <person name="Zheng Z."/>
            <person name="Cheng S."/>
            <person name="Spooner D."/>
            <person name="Van Deynze A."/>
            <person name="Simon P."/>
        </authorList>
    </citation>
    <scope>NUCLEOTIDE SEQUENCE [LARGE SCALE GENOMIC DNA]</scope>
    <source>
        <tissue evidence="5">Leaf</tissue>
    </source>
</reference>